<evidence type="ECO:0000313" key="2">
    <source>
        <dbReference type="Proteomes" id="UP000001542"/>
    </source>
</evidence>
<dbReference type="KEGG" id="tva:4773168"/>
<dbReference type="VEuPathDB" id="TrichDB:TVAGG3_0202230"/>
<reference evidence="1" key="1">
    <citation type="submission" date="2006-10" db="EMBL/GenBank/DDBJ databases">
        <authorList>
            <person name="Amadeo P."/>
            <person name="Zhao Q."/>
            <person name="Wortman J."/>
            <person name="Fraser-Liggett C."/>
            <person name="Carlton J."/>
        </authorList>
    </citation>
    <scope>NUCLEOTIDE SEQUENCE</scope>
    <source>
        <strain evidence="1">G3</strain>
    </source>
</reference>
<proteinExistence type="predicted"/>
<organism evidence="1 2">
    <name type="scientific">Trichomonas vaginalis (strain ATCC PRA-98 / G3)</name>
    <dbReference type="NCBI Taxonomy" id="412133"/>
    <lineage>
        <taxon>Eukaryota</taxon>
        <taxon>Metamonada</taxon>
        <taxon>Parabasalia</taxon>
        <taxon>Trichomonadida</taxon>
        <taxon>Trichomonadidae</taxon>
        <taxon>Trichomonas</taxon>
    </lineage>
</organism>
<accession>A2DWJ0</accession>
<dbReference type="Proteomes" id="UP000001542">
    <property type="component" value="Unassembled WGS sequence"/>
</dbReference>
<dbReference type="RefSeq" id="XP_001327398.1">
    <property type="nucleotide sequence ID" value="XM_001327363.1"/>
</dbReference>
<evidence type="ECO:0000313" key="1">
    <source>
        <dbReference type="EMBL" id="EAY15175.1"/>
    </source>
</evidence>
<dbReference type="OrthoDB" id="10649237at2759"/>
<keyword evidence="2" id="KW-1185">Reference proteome</keyword>
<protein>
    <recommendedName>
        <fullName evidence="3">Integrase catalytic domain-containing protein</fullName>
    </recommendedName>
</protein>
<dbReference type="InterPro" id="IPR036397">
    <property type="entry name" value="RNaseH_sf"/>
</dbReference>
<dbReference type="GO" id="GO:0003676">
    <property type="term" value="F:nucleic acid binding"/>
    <property type="evidence" value="ECO:0007669"/>
    <property type="project" value="InterPro"/>
</dbReference>
<gene>
    <name evidence="1" type="ORF">TVAG_201690</name>
</gene>
<dbReference type="EMBL" id="DS113259">
    <property type="protein sequence ID" value="EAY15175.1"/>
    <property type="molecule type" value="Genomic_DNA"/>
</dbReference>
<name>A2DWJ0_TRIV3</name>
<dbReference type="InterPro" id="IPR012337">
    <property type="entry name" value="RNaseH-like_sf"/>
</dbReference>
<dbReference type="InParanoid" id="A2DWJ0"/>
<sequence>MLKFSLPASKHEDFNSFPLEYKEDQTIDTDKILKYPFQTAYKIQKYQGEQHGIEDVIPDSKVGVLKKKFQRPTFAFTPDTWEMDHLHGRPVQSGGKTLMVASYLVFINVNTKYLYLFPVQTKEANETFNVIKKFTELEFEHFGHKVKLIKCDGDAGFESAMQLIMTEQSK</sequence>
<dbReference type="SUPFAM" id="SSF53098">
    <property type="entry name" value="Ribonuclease H-like"/>
    <property type="match status" value="1"/>
</dbReference>
<dbReference type="Gene3D" id="3.30.420.10">
    <property type="entry name" value="Ribonuclease H-like superfamily/Ribonuclease H"/>
    <property type="match status" value="1"/>
</dbReference>
<reference evidence="1" key="2">
    <citation type="journal article" date="2007" name="Science">
        <title>Draft genome sequence of the sexually transmitted pathogen Trichomonas vaginalis.</title>
        <authorList>
            <person name="Carlton J.M."/>
            <person name="Hirt R.P."/>
            <person name="Silva J.C."/>
            <person name="Delcher A.L."/>
            <person name="Schatz M."/>
            <person name="Zhao Q."/>
            <person name="Wortman J.R."/>
            <person name="Bidwell S.L."/>
            <person name="Alsmark U.C.M."/>
            <person name="Besteiro S."/>
            <person name="Sicheritz-Ponten T."/>
            <person name="Noel C.J."/>
            <person name="Dacks J.B."/>
            <person name="Foster P.G."/>
            <person name="Simillion C."/>
            <person name="Van de Peer Y."/>
            <person name="Miranda-Saavedra D."/>
            <person name="Barton G.J."/>
            <person name="Westrop G.D."/>
            <person name="Mueller S."/>
            <person name="Dessi D."/>
            <person name="Fiori P.L."/>
            <person name="Ren Q."/>
            <person name="Paulsen I."/>
            <person name="Zhang H."/>
            <person name="Bastida-Corcuera F.D."/>
            <person name="Simoes-Barbosa A."/>
            <person name="Brown M.T."/>
            <person name="Hayes R.D."/>
            <person name="Mukherjee M."/>
            <person name="Okumura C.Y."/>
            <person name="Schneider R."/>
            <person name="Smith A.J."/>
            <person name="Vanacova S."/>
            <person name="Villalvazo M."/>
            <person name="Haas B.J."/>
            <person name="Pertea M."/>
            <person name="Feldblyum T.V."/>
            <person name="Utterback T.R."/>
            <person name="Shu C.L."/>
            <person name="Osoegawa K."/>
            <person name="de Jong P.J."/>
            <person name="Hrdy I."/>
            <person name="Horvathova L."/>
            <person name="Zubacova Z."/>
            <person name="Dolezal P."/>
            <person name="Malik S.B."/>
            <person name="Logsdon J.M. Jr."/>
            <person name="Henze K."/>
            <person name="Gupta A."/>
            <person name="Wang C.C."/>
            <person name="Dunne R.L."/>
            <person name="Upcroft J.A."/>
            <person name="Upcroft P."/>
            <person name="White O."/>
            <person name="Salzberg S.L."/>
            <person name="Tang P."/>
            <person name="Chiu C.-H."/>
            <person name="Lee Y.-S."/>
            <person name="Embley T.M."/>
            <person name="Coombs G.H."/>
            <person name="Mottram J.C."/>
            <person name="Tachezy J."/>
            <person name="Fraser-Liggett C.M."/>
            <person name="Johnson P.J."/>
        </authorList>
    </citation>
    <scope>NUCLEOTIDE SEQUENCE [LARGE SCALE GENOMIC DNA]</scope>
    <source>
        <strain evidence="1">G3</strain>
    </source>
</reference>
<dbReference type="AlphaFoldDB" id="A2DWJ0"/>
<evidence type="ECO:0008006" key="3">
    <source>
        <dbReference type="Google" id="ProtNLM"/>
    </source>
</evidence>
<dbReference type="VEuPathDB" id="TrichDB:TVAG_201690"/>